<gene>
    <name evidence="1" type="ORF">F2P44_08820</name>
</gene>
<evidence type="ECO:0008006" key="3">
    <source>
        <dbReference type="Google" id="ProtNLM"/>
    </source>
</evidence>
<comment type="caution">
    <text evidence="1">The sequence shown here is derived from an EMBL/GenBank/DDBJ whole genome shotgun (WGS) entry which is preliminary data.</text>
</comment>
<evidence type="ECO:0000313" key="2">
    <source>
        <dbReference type="Proteomes" id="UP000621455"/>
    </source>
</evidence>
<reference evidence="1 2" key="1">
    <citation type="submission" date="2019-10" db="EMBL/GenBank/DDBJ databases">
        <title>Taxonomy of Antarctic Massilia spp.: description of Massilia rubra sp. nov., Massilia aquatica sp. nov., Massilia mucilaginosa sp. nov., Massilia frigida sp. nov. isolated from streams, lakes and regoliths.</title>
        <authorList>
            <person name="Holochova P."/>
            <person name="Sedlacek I."/>
            <person name="Kralova S."/>
            <person name="Maslanova I."/>
            <person name="Busse H.-J."/>
            <person name="Stankova E."/>
            <person name="Vrbovska V."/>
            <person name="Kovarovic V."/>
            <person name="Bartak M."/>
            <person name="Svec P."/>
            <person name="Pantucek R."/>
        </authorList>
    </citation>
    <scope>NUCLEOTIDE SEQUENCE [LARGE SCALE GENOMIC DNA]</scope>
    <source>
        <strain evidence="1 2">CCM 8695</strain>
    </source>
</reference>
<dbReference type="EMBL" id="WHJG01000006">
    <property type="protein sequence ID" value="NHZ79377.1"/>
    <property type="molecule type" value="Genomic_DNA"/>
</dbReference>
<proteinExistence type="predicted"/>
<protein>
    <recommendedName>
        <fullName evidence="3">Thiazolylpeptide-type bacteriocin</fullName>
    </recommendedName>
</protein>
<organism evidence="1 2">
    <name type="scientific">Massilia frigida</name>
    <dbReference type="NCBI Taxonomy" id="2609281"/>
    <lineage>
        <taxon>Bacteria</taxon>
        <taxon>Pseudomonadati</taxon>
        <taxon>Pseudomonadota</taxon>
        <taxon>Betaproteobacteria</taxon>
        <taxon>Burkholderiales</taxon>
        <taxon>Oxalobacteraceae</taxon>
        <taxon>Telluria group</taxon>
        <taxon>Massilia</taxon>
    </lineage>
</organism>
<sequence>MNKAMNETMINSIEAEEINAAELDLFAEEIEVRGNAVAVASTASSLSTAASISTSACLA</sequence>
<evidence type="ECO:0000313" key="1">
    <source>
        <dbReference type="EMBL" id="NHZ79377.1"/>
    </source>
</evidence>
<dbReference type="RefSeq" id="WP_167086318.1">
    <property type="nucleotide sequence ID" value="NZ_WHJG01000006.1"/>
</dbReference>
<name>A0ABX0N2U6_9BURK</name>
<keyword evidence="2" id="KW-1185">Reference proteome</keyword>
<dbReference type="Proteomes" id="UP000621455">
    <property type="component" value="Unassembled WGS sequence"/>
</dbReference>
<accession>A0ABX0N2U6</accession>